<keyword evidence="2" id="KW-1185">Reference proteome</keyword>
<gene>
    <name evidence="1" type="ORF">DSO57_1037500</name>
</gene>
<proteinExistence type="predicted"/>
<sequence length="317" mass="35860">MFFWLTQLLPYFVFAIYQFSLRSPDPPDPLPAVLCPPGVPFGPVHFTDYPLKSEYKDYTPEKILKLDPLARIQSAVRYNQQGSWIFSIPKLFRGKFNYLSAYNLPMEPPVTPKPMPASSPDLPINHTGKLFGIVYITLTGVIDTIIPAAGPWSWVRKSVSYLFKLALLLWWVLPAKNPAWVTPGNNRLAAQVWIPDTQANGRVEQLNRSPVQVLAKLTTRKPEEWHKHLATALLVCCTQVKRSTRKSPFELIYKTQPNIVQALTGPKLEIPNKIPSRSDPLILHAKIDQKERKGKRNTSKICLSPSKHGTKLATNYG</sequence>
<reference evidence="1" key="1">
    <citation type="submission" date="2022-04" db="EMBL/GenBank/DDBJ databases">
        <title>Genome of the entomopathogenic fungus Entomophthora muscae.</title>
        <authorList>
            <person name="Elya C."/>
            <person name="Lovett B.R."/>
            <person name="Lee E."/>
            <person name="Macias A.M."/>
            <person name="Hajek A.E."/>
            <person name="De Bivort B.L."/>
            <person name="Kasson M.T."/>
            <person name="De Fine Licht H.H."/>
            <person name="Stajich J.E."/>
        </authorList>
    </citation>
    <scope>NUCLEOTIDE SEQUENCE</scope>
    <source>
        <strain evidence="1">Berkeley</strain>
    </source>
</reference>
<evidence type="ECO:0000313" key="1">
    <source>
        <dbReference type="EMBL" id="KAJ9075294.1"/>
    </source>
</evidence>
<organism evidence="1 2">
    <name type="scientific">Entomophthora muscae</name>
    <dbReference type="NCBI Taxonomy" id="34485"/>
    <lineage>
        <taxon>Eukaryota</taxon>
        <taxon>Fungi</taxon>
        <taxon>Fungi incertae sedis</taxon>
        <taxon>Zoopagomycota</taxon>
        <taxon>Entomophthoromycotina</taxon>
        <taxon>Entomophthoromycetes</taxon>
        <taxon>Entomophthorales</taxon>
        <taxon>Entomophthoraceae</taxon>
        <taxon>Entomophthora</taxon>
    </lineage>
</organism>
<evidence type="ECO:0000313" key="2">
    <source>
        <dbReference type="Proteomes" id="UP001165960"/>
    </source>
</evidence>
<name>A0ACC2TKP9_9FUNG</name>
<protein>
    <submittedName>
        <fullName evidence="1">Uncharacterized protein</fullName>
    </submittedName>
</protein>
<accession>A0ACC2TKP9</accession>
<dbReference type="EMBL" id="QTSX02002535">
    <property type="protein sequence ID" value="KAJ9075294.1"/>
    <property type="molecule type" value="Genomic_DNA"/>
</dbReference>
<dbReference type="Proteomes" id="UP001165960">
    <property type="component" value="Unassembled WGS sequence"/>
</dbReference>
<comment type="caution">
    <text evidence="1">The sequence shown here is derived from an EMBL/GenBank/DDBJ whole genome shotgun (WGS) entry which is preliminary data.</text>
</comment>